<evidence type="ECO:0000256" key="8">
    <source>
        <dbReference type="SAM" id="MobiDB-lite"/>
    </source>
</evidence>
<keyword evidence="6" id="KW-0539">Nucleus</keyword>
<dbReference type="GO" id="GO:0000981">
    <property type="term" value="F:DNA-binding transcription factor activity, RNA polymerase II-specific"/>
    <property type="evidence" value="ECO:0007669"/>
    <property type="project" value="TreeGrafter"/>
</dbReference>
<accession>A0A1B6I833</accession>
<proteinExistence type="predicted"/>
<evidence type="ECO:0000256" key="4">
    <source>
        <dbReference type="ARBA" id="ARBA00022771"/>
    </source>
</evidence>
<evidence type="ECO:0000256" key="3">
    <source>
        <dbReference type="ARBA" id="ARBA00022737"/>
    </source>
</evidence>
<sequence>MQCYPDLNLQCCDCKSTFTSAFKLLQHFADHVQKEAKDRHKKKRHLAREQLSQAESGSESSLSRHESTLSASDSCSESSQSCKLAKFDLQQRLESCVKQEDDVKEGQDELSDSSPDTKVEEYSPLKFCMITMEESDDKSNPNSSPKKVASRKQLLPKKIERKVEGLRKLAPKPENPVSTDLALQSPGKKKYACHLCTKVFGWSTDLKRHILVHTGERPFKCKNCQATFTRNFLLQKHQSKVHPCKPKQSAEKPEMVEIPKNTTVTKNTTVSDKSDINKLKEEPAENNECDDDEDEGKLIITEEIEEKLPSPSLSNSTSDSKWHLMATNADRRCSDLKQKDLFHITPVKVLTM</sequence>
<comment type="subcellular location">
    <subcellularLocation>
        <location evidence="1">Nucleus</location>
    </subcellularLocation>
</comment>
<keyword evidence="4 7" id="KW-0863">Zinc-finger</keyword>
<protein>
    <recommendedName>
        <fullName evidence="9">C2H2-type domain-containing protein</fullName>
    </recommendedName>
</protein>
<dbReference type="AlphaFoldDB" id="A0A1B6I833"/>
<keyword evidence="3" id="KW-0677">Repeat</keyword>
<dbReference type="EMBL" id="GECU01024641">
    <property type="protein sequence ID" value="JAS83065.1"/>
    <property type="molecule type" value="Transcribed_RNA"/>
</dbReference>
<keyword evidence="5" id="KW-0862">Zinc</keyword>
<feature type="region of interest" description="Disordered" evidence="8">
    <location>
        <begin position="133"/>
        <end position="182"/>
    </location>
</feature>
<evidence type="ECO:0000256" key="5">
    <source>
        <dbReference type="ARBA" id="ARBA00022833"/>
    </source>
</evidence>
<evidence type="ECO:0000259" key="9">
    <source>
        <dbReference type="PROSITE" id="PS50157"/>
    </source>
</evidence>
<feature type="compositionally biased region" description="Basic and acidic residues" evidence="8">
    <location>
        <begin position="157"/>
        <end position="167"/>
    </location>
</feature>
<name>A0A1B6I833_9HEMI</name>
<dbReference type="PANTHER" id="PTHR24394:SF29">
    <property type="entry name" value="MYONEURIN"/>
    <property type="match status" value="1"/>
</dbReference>
<dbReference type="InterPro" id="IPR036236">
    <property type="entry name" value="Znf_C2H2_sf"/>
</dbReference>
<dbReference type="PROSITE" id="PS50157">
    <property type="entry name" value="ZINC_FINGER_C2H2_2"/>
    <property type="match status" value="2"/>
</dbReference>
<evidence type="ECO:0000256" key="2">
    <source>
        <dbReference type="ARBA" id="ARBA00022723"/>
    </source>
</evidence>
<dbReference type="SUPFAM" id="SSF57667">
    <property type="entry name" value="beta-beta-alpha zinc fingers"/>
    <property type="match status" value="1"/>
</dbReference>
<feature type="compositionally biased region" description="Low complexity" evidence="8">
    <location>
        <begin position="49"/>
        <end position="61"/>
    </location>
</feature>
<dbReference type="InterPro" id="IPR013087">
    <property type="entry name" value="Znf_C2H2_type"/>
</dbReference>
<dbReference type="GO" id="GO:0005634">
    <property type="term" value="C:nucleus"/>
    <property type="evidence" value="ECO:0007669"/>
    <property type="project" value="UniProtKB-SubCell"/>
</dbReference>
<dbReference type="Pfam" id="PF00096">
    <property type="entry name" value="zf-C2H2"/>
    <property type="match status" value="2"/>
</dbReference>
<gene>
    <name evidence="10" type="ORF">g.18306</name>
</gene>
<dbReference type="Gene3D" id="3.30.160.60">
    <property type="entry name" value="Classic Zinc Finger"/>
    <property type="match status" value="2"/>
</dbReference>
<dbReference type="PANTHER" id="PTHR24394">
    <property type="entry name" value="ZINC FINGER PROTEIN"/>
    <property type="match status" value="1"/>
</dbReference>
<evidence type="ECO:0000256" key="6">
    <source>
        <dbReference type="ARBA" id="ARBA00023242"/>
    </source>
</evidence>
<dbReference type="GO" id="GO:0008270">
    <property type="term" value="F:zinc ion binding"/>
    <property type="evidence" value="ECO:0007669"/>
    <property type="project" value="UniProtKB-KW"/>
</dbReference>
<feature type="domain" description="C2H2-type" evidence="9">
    <location>
        <begin position="191"/>
        <end position="218"/>
    </location>
</feature>
<dbReference type="SMART" id="SM00355">
    <property type="entry name" value="ZnF_C2H2"/>
    <property type="match status" value="3"/>
</dbReference>
<evidence type="ECO:0000256" key="7">
    <source>
        <dbReference type="PROSITE-ProRule" id="PRU00042"/>
    </source>
</evidence>
<keyword evidence="2" id="KW-0479">Metal-binding</keyword>
<evidence type="ECO:0000256" key="1">
    <source>
        <dbReference type="ARBA" id="ARBA00004123"/>
    </source>
</evidence>
<reference evidence="10" key="1">
    <citation type="submission" date="2015-11" db="EMBL/GenBank/DDBJ databases">
        <title>De novo transcriptome assembly of four potential Pierce s Disease insect vectors from Arizona vineyards.</title>
        <authorList>
            <person name="Tassone E.E."/>
        </authorList>
    </citation>
    <scope>NUCLEOTIDE SEQUENCE</scope>
</reference>
<dbReference type="PROSITE" id="PS00028">
    <property type="entry name" value="ZINC_FINGER_C2H2_1"/>
    <property type="match status" value="3"/>
</dbReference>
<organism evidence="10">
    <name type="scientific">Homalodisca liturata</name>
    <dbReference type="NCBI Taxonomy" id="320908"/>
    <lineage>
        <taxon>Eukaryota</taxon>
        <taxon>Metazoa</taxon>
        <taxon>Ecdysozoa</taxon>
        <taxon>Arthropoda</taxon>
        <taxon>Hexapoda</taxon>
        <taxon>Insecta</taxon>
        <taxon>Pterygota</taxon>
        <taxon>Neoptera</taxon>
        <taxon>Paraneoptera</taxon>
        <taxon>Hemiptera</taxon>
        <taxon>Auchenorrhyncha</taxon>
        <taxon>Membracoidea</taxon>
        <taxon>Cicadellidae</taxon>
        <taxon>Cicadellinae</taxon>
        <taxon>Proconiini</taxon>
        <taxon>Homalodisca</taxon>
    </lineage>
</organism>
<feature type="domain" description="C2H2-type" evidence="9">
    <location>
        <begin position="219"/>
        <end position="242"/>
    </location>
</feature>
<dbReference type="FunFam" id="3.30.160.60:FF:000100">
    <property type="entry name" value="Zinc finger 45-like"/>
    <property type="match status" value="1"/>
</dbReference>
<feature type="region of interest" description="Disordered" evidence="8">
    <location>
        <begin position="100"/>
        <end position="119"/>
    </location>
</feature>
<evidence type="ECO:0000313" key="10">
    <source>
        <dbReference type="EMBL" id="JAS83065.1"/>
    </source>
</evidence>
<feature type="region of interest" description="Disordered" evidence="8">
    <location>
        <begin position="36"/>
        <end position="76"/>
    </location>
</feature>